<dbReference type="InterPro" id="IPR012338">
    <property type="entry name" value="Beta-lactam/transpept-like"/>
</dbReference>
<accession>A0A7R7HVD5</accession>
<feature type="domain" description="Beta-lactamase-related" evidence="1">
    <location>
        <begin position="14"/>
        <end position="353"/>
    </location>
</feature>
<reference evidence="2 3" key="1">
    <citation type="submission" date="2020-08" db="EMBL/GenBank/DDBJ databases">
        <title>Whole genome shotgun sequence of Actinocatenispora thailandica NBRC 105041.</title>
        <authorList>
            <person name="Komaki H."/>
            <person name="Tamura T."/>
        </authorList>
    </citation>
    <scope>NUCLEOTIDE SEQUENCE [LARGE SCALE GENOMIC DNA]</scope>
    <source>
        <strain evidence="2 3">NBRC 105041</strain>
    </source>
</reference>
<protein>
    <submittedName>
        <fullName evidence="2">Penicillin-binding protein</fullName>
    </submittedName>
</protein>
<dbReference type="PANTHER" id="PTHR46825">
    <property type="entry name" value="D-ALANYL-D-ALANINE-CARBOXYPEPTIDASE/ENDOPEPTIDASE AMPH"/>
    <property type="match status" value="1"/>
</dbReference>
<dbReference type="Proteomes" id="UP000611640">
    <property type="component" value="Chromosome"/>
</dbReference>
<dbReference type="InterPro" id="IPR050491">
    <property type="entry name" value="AmpC-like"/>
</dbReference>
<evidence type="ECO:0000313" key="3">
    <source>
        <dbReference type="Proteomes" id="UP000611640"/>
    </source>
</evidence>
<dbReference type="EMBL" id="AP023355">
    <property type="protein sequence ID" value="BCJ34057.1"/>
    <property type="molecule type" value="Genomic_DNA"/>
</dbReference>
<evidence type="ECO:0000259" key="1">
    <source>
        <dbReference type="Pfam" id="PF00144"/>
    </source>
</evidence>
<dbReference type="Gene3D" id="3.40.710.10">
    <property type="entry name" value="DD-peptidase/beta-lactamase superfamily"/>
    <property type="match status" value="1"/>
</dbReference>
<dbReference type="InterPro" id="IPR001466">
    <property type="entry name" value="Beta-lactam-related"/>
</dbReference>
<keyword evidence="3" id="KW-1185">Reference proteome</keyword>
<name>A0A7R7HVD5_9ACTN</name>
<gene>
    <name evidence="2" type="ORF">Athai_15600</name>
</gene>
<dbReference type="Pfam" id="PF00144">
    <property type="entry name" value="Beta-lactamase"/>
    <property type="match status" value="1"/>
</dbReference>
<dbReference type="AlphaFoldDB" id="A0A7R7HVD5"/>
<evidence type="ECO:0000313" key="2">
    <source>
        <dbReference type="EMBL" id="BCJ34057.1"/>
    </source>
</evidence>
<organism evidence="2 3">
    <name type="scientific">Actinocatenispora thailandica</name>
    <dbReference type="NCBI Taxonomy" id="227318"/>
    <lineage>
        <taxon>Bacteria</taxon>
        <taxon>Bacillati</taxon>
        <taxon>Actinomycetota</taxon>
        <taxon>Actinomycetes</taxon>
        <taxon>Micromonosporales</taxon>
        <taxon>Micromonosporaceae</taxon>
        <taxon>Actinocatenispora</taxon>
    </lineage>
</organism>
<dbReference type="KEGG" id="atl:Athai_15600"/>
<proteinExistence type="predicted"/>
<dbReference type="SUPFAM" id="SSF56601">
    <property type="entry name" value="beta-lactamase/transpeptidase-like"/>
    <property type="match status" value="1"/>
</dbReference>
<dbReference type="RefSeq" id="WP_203960838.1">
    <property type="nucleotide sequence ID" value="NZ_AP023355.1"/>
</dbReference>
<dbReference type="PANTHER" id="PTHR46825:SF9">
    <property type="entry name" value="BETA-LACTAMASE-RELATED DOMAIN-CONTAINING PROTEIN"/>
    <property type="match status" value="1"/>
</dbReference>
<sequence length="517" mass="55504">MSNELIRTPIETELDAFFGQYVAADQARGLAYGIVTADGLRHGAGFGAANDADLVPDPDTVFPIASMSKSFVAAAALVAEERGLLSLDDPITTYFPQFTASGTLDDPCPPPTLGMLFSMSGGLTEDNSWVDPFIDASVDVVLDQVAKGLRYSTVPGTEYEYSNLGYTLAGLAVGRAVGRPIEEFVRDEVLTPLGLTSTWFDNAAPAGIRRATGYSLDPAANWVPYAPNVSDAFAAAGGIMSTVRDLARWIAWLGSAFQPPRPGDVDILSRAARRSMQRTRIVDTPSLSVQPDGSLQPMIGGYGLGLRISLDAQRGTIVSHGGGLPGFSLFMCWHPDSGNGVVVLTNSHRGNPSELCLQALGRILARDRVPARTIVLWPETVRLRDDAERLIRSWDDELAARILADNVDFDRSLAERRADIEALVDQIGPLDDARPAPRIVSAATPADLTWSIPGARGELLCMIHLTPVEPAQIQELVVQAVPADRPRSAAPVDISPRRAYLRENSLTAATNTRVVLP</sequence>